<dbReference type="AlphaFoldDB" id="A0AAW9CMX6"/>
<organism evidence="1 2">
    <name type="scientific">Burkholderia thailandensis</name>
    <dbReference type="NCBI Taxonomy" id="57975"/>
    <lineage>
        <taxon>Bacteria</taxon>
        <taxon>Pseudomonadati</taxon>
        <taxon>Pseudomonadota</taxon>
        <taxon>Betaproteobacteria</taxon>
        <taxon>Burkholderiales</taxon>
        <taxon>Burkholderiaceae</taxon>
        <taxon>Burkholderia</taxon>
        <taxon>pseudomallei group</taxon>
    </lineage>
</organism>
<comment type="caution">
    <text evidence="1">The sequence shown here is derived from an EMBL/GenBank/DDBJ whole genome shotgun (WGS) entry which is preliminary data.</text>
</comment>
<protein>
    <submittedName>
        <fullName evidence="1">Uncharacterized protein</fullName>
    </submittedName>
</protein>
<proteinExistence type="predicted"/>
<evidence type="ECO:0000313" key="1">
    <source>
        <dbReference type="EMBL" id="MDW9252000.1"/>
    </source>
</evidence>
<gene>
    <name evidence="1" type="ORF">C7S16_6037</name>
</gene>
<sequence>MSIGAPVWVRMLPGAVAWDRRRGRHASPKPEKYIRRLSDRHSSILFFSIRNRWIEECAASLRERSIVLVGFDTMRQRPP</sequence>
<name>A0AAW9CMX6_BURTH</name>
<accession>A0AAW9CMX6</accession>
<evidence type="ECO:0000313" key="2">
    <source>
        <dbReference type="Proteomes" id="UP001272137"/>
    </source>
</evidence>
<reference evidence="1" key="1">
    <citation type="submission" date="2018-08" db="EMBL/GenBank/DDBJ databases">
        <title>Identification of Burkholderia cepacia strains that express a Burkholderia pseudomallei-like capsular polysaccharide.</title>
        <authorList>
            <person name="Burtnick M.N."/>
            <person name="Vongsouvath M."/>
            <person name="Newton P."/>
            <person name="Wuthiekanun V."/>
            <person name="Limmathurotsakul D."/>
            <person name="Brett P.J."/>
            <person name="Chantratita N."/>
            <person name="Dance D.A."/>
        </authorList>
    </citation>
    <scope>NUCLEOTIDE SEQUENCE</scope>
    <source>
        <strain evidence="1">SBXCC001</strain>
    </source>
</reference>
<dbReference type="Proteomes" id="UP001272137">
    <property type="component" value="Unassembled WGS sequence"/>
</dbReference>
<dbReference type="EMBL" id="QXCT01000001">
    <property type="protein sequence ID" value="MDW9252000.1"/>
    <property type="molecule type" value="Genomic_DNA"/>
</dbReference>